<dbReference type="FunFam" id="2.60.40.10:FF:000107">
    <property type="entry name" value="Myosin, light chain kinase a"/>
    <property type="match status" value="4"/>
</dbReference>
<dbReference type="SMART" id="SM00408">
    <property type="entry name" value="IGc2"/>
    <property type="match status" value="5"/>
</dbReference>
<dbReference type="FunFam" id="2.60.40.10:FF:000032">
    <property type="entry name" value="palladin isoform X1"/>
    <property type="match status" value="1"/>
</dbReference>
<feature type="domain" description="Ig-like" evidence="3">
    <location>
        <begin position="262"/>
        <end position="353"/>
    </location>
</feature>
<name>A0A820UKZ1_9BILA</name>
<dbReference type="InterPro" id="IPR003599">
    <property type="entry name" value="Ig_sub"/>
</dbReference>
<feature type="domain" description="Ig-like" evidence="3">
    <location>
        <begin position="555"/>
        <end position="646"/>
    </location>
</feature>
<dbReference type="InterPro" id="IPR007110">
    <property type="entry name" value="Ig-like_dom"/>
</dbReference>
<dbReference type="PANTHER" id="PTHR47633">
    <property type="entry name" value="IMMUNOGLOBULIN"/>
    <property type="match status" value="1"/>
</dbReference>
<dbReference type="CDD" id="cd00096">
    <property type="entry name" value="Ig"/>
    <property type="match status" value="2"/>
</dbReference>
<keyword evidence="1" id="KW-1015">Disulfide bond</keyword>
<keyword evidence="5" id="KW-1185">Reference proteome</keyword>
<sequence>FTWYKNGQPLLEGNRFTTKYDIYTKTLTLQVLAARPDDQGTYTVRATNPVGSDETTCKLAIRPTPSIDTTPFIQPEFFTQLELKAPPLTKEDFDQMEPPKVIVPLQSLQVTDGSPVLLKATVIGKPTPHFIWLKDGAPLPASNRLRTRYDIGTKQVLLQINDVRPHDIGEYVVIATNPAGEDSSVCSLSVVPDKPGVDDRAFVPEDKFRDLEHPEGKRRRPLEIVPGVDTQPFVSPDKFRNLDHVPTSIKPEDIPLEARRPPRVIVPLRNCELEELMPVILTTTIDAGVPMAAFTWYKDGQPLYEGNRFTTKYDIYTKTLTLQVLAARPDDQGTYTVRATNPVGSDETTCNLTIHPTASIDTRPFIQPDRFAPLEVKAPLPTKEDLDKMEPPKVIVPLENLQVPEGSPVLLKATIIGKPTPNFVWLKDGAPLPASNRLRTRYDIGTKQVLLQVNDIRPQDIGEYVVVATNPAGEDSTRCSLNVVPDKPGVDDRAFLPEDKFRDLEHPQGKGRRPIAIVPGVDTQPFVSPDKFRNLDHVPSSVKPEEVPIEAMRPPHVIVPLSNCEIEELMPVLLTTTIDAGVPMASFTWYKNGQPLYEGNRFTTKYDIYTKTLTLQVLAARPDDQGTYTVRAINPVGSDETTCNLTIHPTASIDTRPFIQPDRFAPLEVKAPPPTKEDLDKMEPPKVIVPLENLQVTEGSPVLLKATIIGKPTPNFVWLKDGAPLPASNRLRTRYDIGTKQVLLQVNDIRPQDIGEYVVLATNPAGEDSTRCSLNVVPDKPGVDDRAFVPQDKFRDLEHPQGKGRRPIAIVPGVDTQPFVSPDKFRNLDHVPSSMKPEEVPIEAMRPPHVIVPLSNCEIEELMPVLLTTTIDAGVPMASVSILTPC</sequence>
<dbReference type="SMART" id="SM00409">
    <property type="entry name" value="IG"/>
    <property type="match status" value="6"/>
</dbReference>
<dbReference type="PROSITE" id="PS50835">
    <property type="entry name" value="IG_LIKE"/>
    <property type="match status" value="6"/>
</dbReference>
<dbReference type="Pfam" id="PF07679">
    <property type="entry name" value="I-set"/>
    <property type="match status" value="6"/>
</dbReference>
<dbReference type="InterPro" id="IPR013783">
    <property type="entry name" value="Ig-like_fold"/>
</dbReference>
<feature type="domain" description="Ig-like" evidence="3">
    <location>
        <begin position="685"/>
        <end position="775"/>
    </location>
</feature>
<dbReference type="AlphaFoldDB" id="A0A820UKZ1"/>
<evidence type="ECO:0000313" key="5">
    <source>
        <dbReference type="Proteomes" id="UP000663873"/>
    </source>
</evidence>
<proteinExistence type="predicted"/>
<reference evidence="4" key="1">
    <citation type="submission" date="2021-02" db="EMBL/GenBank/DDBJ databases">
        <authorList>
            <person name="Nowell W R."/>
        </authorList>
    </citation>
    <scope>NUCLEOTIDE SEQUENCE</scope>
</reference>
<feature type="domain" description="Ig-like" evidence="3">
    <location>
        <begin position="392"/>
        <end position="482"/>
    </location>
</feature>
<feature type="non-terminal residue" evidence="4">
    <location>
        <position position="1"/>
    </location>
</feature>
<evidence type="ECO:0000256" key="1">
    <source>
        <dbReference type="ARBA" id="ARBA00023157"/>
    </source>
</evidence>
<dbReference type="EMBL" id="CAJOBP010006058">
    <property type="protein sequence ID" value="CAF4484217.1"/>
    <property type="molecule type" value="Genomic_DNA"/>
</dbReference>
<dbReference type="Proteomes" id="UP000663873">
    <property type="component" value="Unassembled WGS sequence"/>
</dbReference>
<dbReference type="InterPro" id="IPR003598">
    <property type="entry name" value="Ig_sub2"/>
</dbReference>
<dbReference type="PANTHER" id="PTHR47633:SF4">
    <property type="entry name" value="MYOPALLADIN ISOFORM X1"/>
    <property type="match status" value="1"/>
</dbReference>
<evidence type="ECO:0000313" key="4">
    <source>
        <dbReference type="EMBL" id="CAF4484217.1"/>
    </source>
</evidence>
<dbReference type="InterPro" id="IPR036179">
    <property type="entry name" value="Ig-like_dom_sf"/>
</dbReference>
<dbReference type="Gene3D" id="2.60.40.10">
    <property type="entry name" value="Immunoglobulins"/>
    <property type="match status" value="6"/>
</dbReference>
<evidence type="ECO:0000256" key="2">
    <source>
        <dbReference type="ARBA" id="ARBA00023319"/>
    </source>
</evidence>
<evidence type="ECO:0000259" key="3">
    <source>
        <dbReference type="PROSITE" id="PS50835"/>
    </source>
</evidence>
<feature type="domain" description="Ig-like" evidence="3">
    <location>
        <begin position="1"/>
        <end position="60"/>
    </location>
</feature>
<accession>A0A820UKZ1</accession>
<organism evidence="4 5">
    <name type="scientific">Rotaria socialis</name>
    <dbReference type="NCBI Taxonomy" id="392032"/>
    <lineage>
        <taxon>Eukaryota</taxon>
        <taxon>Metazoa</taxon>
        <taxon>Spiralia</taxon>
        <taxon>Gnathifera</taxon>
        <taxon>Rotifera</taxon>
        <taxon>Eurotatoria</taxon>
        <taxon>Bdelloidea</taxon>
        <taxon>Philodinida</taxon>
        <taxon>Philodinidae</taxon>
        <taxon>Rotaria</taxon>
    </lineage>
</organism>
<dbReference type="InterPro" id="IPR013098">
    <property type="entry name" value="Ig_I-set"/>
</dbReference>
<feature type="domain" description="Ig-like" evidence="3">
    <location>
        <begin position="99"/>
        <end position="189"/>
    </location>
</feature>
<dbReference type="SUPFAM" id="SSF48726">
    <property type="entry name" value="Immunoglobulin"/>
    <property type="match status" value="6"/>
</dbReference>
<comment type="caution">
    <text evidence="4">The sequence shown here is derived from an EMBL/GenBank/DDBJ whole genome shotgun (WGS) entry which is preliminary data.</text>
</comment>
<protein>
    <recommendedName>
        <fullName evidence="3">Ig-like domain-containing protein</fullName>
    </recommendedName>
</protein>
<keyword evidence="2" id="KW-0393">Immunoglobulin domain</keyword>
<gene>
    <name evidence="4" type="ORF">UJA718_LOCUS25165</name>
</gene>